<feature type="compositionally biased region" description="Acidic residues" evidence="1">
    <location>
        <begin position="63"/>
        <end position="74"/>
    </location>
</feature>
<keyword evidence="3" id="KW-1185">Reference proteome</keyword>
<reference evidence="2 3" key="1">
    <citation type="journal article" date="2004" name="Science">
        <title>The genome of the diatom Thalassiosira pseudonana: ecology, evolution, and metabolism.</title>
        <authorList>
            <person name="Armbrust E.V."/>
            <person name="Berges J.A."/>
            <person name="Bowler C."/>
            <person name="Green B.R."/>
            <person name="Martinez D."/>
            <person name="Putnam N.H."/>
            <person name="Zhou S."/>
            <person name="Allen A.E."/>
            <person name="Apt K.E."/>
            <person name="Bechner M."/>
            <person name="Brzezinski M.A."/>
            <person name="Chaal B.K."/>
            <person name="Chiovitti A."/>
            <person name="Davis A.K."/>
            <person name="Demarest M.S."/>
            <person name="Detter J.C."/>
            <person name="Glavina T."/>
            <person name="Goodstein D."/>
            <person name="Hadi M.Z."/>
            <person name="Hellsten U."/>
            <person name="Hildebrand M."/>
            <person name="Jenkins B.D."/>
            <person name="Jurka J."/>
            <person name="Kapitonov V.V."/>
            <person name="Kroger N."/>
            <person name="Lau W.W."/>
            <person name="Lane T.W."/>
            <person name="Larimer F.W."/>
            <person name="Lippmeier J.C."/>
            <person name="Lucas S."/>
            <person name="Medina M."/>
            <person name="Montsant A."/>
            <person name="Obornik M."/>
            <person name="Parker M.S."/>
            <person name="Palenik B."/>
            <person name="Pazour G.J."/>
            <person name="Richardson P.M."/>
            <person name="Rynearson T.A."/>
            <person name="Saito M.A."/>
            <person name="Schwartz D.C."/>
            <person name="Thamatrakoln K."/>
            <person name="Valentin K."/>
            <person name="Vardi A."/>
            <person name="Wilkerson F.P."/>
            <person name="Rokhsar D.S."/>
        </authorList>
    </citation>
    <scope>NUCLEOTIDE SEQUENCE [LARGE SCALE GENOMIC DNA]</scope>
    <source>
        <strain evidence="2 3">CCMP1335</strain>
    </source>
</reference>
<feature type="compositionally biased region" description="Low complexity" evidence="1">
    <location>
        <begin position="207"/>
        <end position="223"/>
    </location>
</feature>
<accession>B8C936</accession>
<dbReference type="AlphaFoldDB" id="B8C936"/>
<proteinExistence type="predicted"/>
<dbReference type="EMBL" id="CM000646">
    <property type="protein sequence ID" value="EED89981.1"/>
    <property type="molecule type" value="Genomic_DNA"/>
</dbReference>
<protein>
    <submittedName>
        <fullName evidence="2">Uncharacterized protein</fullName>
    </submittedName>
</protein>
<dbReference type="PaxDb" id="35128-Thaps8301"/>
<dbReference type="RefSeq" id="XP_002292785.1">
    <property type="nucleotide sequence ID" value="XM_002292749.1"/>
</dbReference>
<dbReference type="GeneID" id="7447024"/>
<gene>
    <name evidence="2" type="ORF">THAPSDRAFT_8301</name>
</gene>
<evidence type="ECO:0000313" key="3">
    <source>
        <dbReference type="Proteomes" id="UP000001449"/>
    </source>
</evidence>
<feature type="compositionally biased region" description="Polar residues" evidence="1">
    <location>
        <begin position="196"/>
        <end position="205"/>
    </location>
</feature>
<feature type="region of interest" description="Disordered" evidence="1">
    <location>
        <begin position="1"/>
        <end position="34"/>
    </location>
</feature>
<dbReference type="Proteomes" id="UP000001449">
    <property type="component" value="Chromosome 10"/>
</dbReference>
<dbReference type="eggNOG" id="ENOG502SUPH">
    <property type="taxonomic scope" value="Eukaryota"/>
</dbReference>
<name>B8C936_THAPS</name>
<dbReference type="HOGENOM" id="CLU_344369_0_0_1"/>
<organism evidence="2 3">
    <name type="scientific">Thalassiosira pseudonana</name>
    <name type="common">Marine diatom</name>
    <name type="synonym">Cyclotella nana</name>
    <dbReference type="NCBI Taxonomy" id="35128"/>
    <lineage>
        <taxon>Eukaryota</taxon>
        <taxon>Sar</taxon>
        <taxon>Stramenopiles</taxon>
        <taxon>Ochrophyta</taxon>
        <taxon>Bacillariophyta</taxon>
        <taxon>Coscinodiscophyceae</taxon>
        <taxon>Thalassiosirophycidae</taxon>
        <taxon>Thalassiosirales</taxon>
        <taxon>Thalassiosiraceae</taxon>
        <taxon>Thalassiosira</taxon>
    </lineage>
</organism>
<reference evidence="2 3" key="2">
    <citation type="journal article" date="2008" name="Nature">
        <title>The Phaeodactylum genome reveals the evolutionary history of diatom genomes.</title>
        <authorList>
            <person name="Bowler C."/>
            <person name="Allen A.E."/>
            <person name="Badger J.H."/>
            <person name="Grimwood J."/>
            <person name="Jabbari K."/>
            <person name="Kuo A."/>
            <person name="Maheswari U."/>
            <person name="Martens C."/>
            <person name="Maumus F."/>
            <person name="Otillar R.P."/>
            <person name="Rayko E."/>
            <person name="Salamov A."/>
            <person name="Vandepoele K."/>
            <person name="Beszteri B."/>
            <person name="Gruber A."/>
            <person name="Heijde M."/>
            <person name="Katinka M."/>
            <person name="Mock T."/>
            <person name="Valentin K."/>
            <person name="Verret F."/>
            <person name="Berges J.A."/>
            <person name="Brownlee C."/>
            <person name="Cadoret J.P."/>
            <person name="Chiovitti A."/>
            <person name="Choi C.J."/>
            <person name="Coesel S."/>
            <person name="De Martino A."/>
            <person name="Detter J.C."/>
            <person name="Durkin C."/>
            <person name="Falciatore A."/>
            <person name="Fournet J."/>
            <person name="Haruta M."/>
            <person name="Huysman M.J."/>
            <person name="Jenkins B.D."/>
            <person name="Jiroutova K."/>
            <person name="Jorgensen R.E."/>
            <person name="Joubert Y."/>
            <person name="Kaplan A."/>
            <person name="Kroger N."/>
            <person name="Kroth P.G."/>
            <person name="La Roche J."/>
            <person name="Lindquist E."/>
            <person name="Lommer M."/>
            <person name="Martin-Jezequel V."/>
            <person name="Lopez P.J."/>
            <person name="Lucas S."/>
            <person name="Mangogna M."/>
            <person name="McGinnis K."/>
            <person name="Medlin L.K."/>
            <person name="Montsant A."/>
            <person name="Oudot-Le Secq M.P."/>
            <person name="Napoli C."/>
            <person name="Obornik M."/>
            <person name="Parker M.S."/>
            <person name="Petit J.L."/>
            <person name="Porcel B.M."/>
            <person name="Poulsen N."/>
            <person name="Robison M."/>
            <person name="Rychlewski L."/>
            <person name="Rynearson T.A."/>
            <person name="Schmutz J."/>
            <person name="Shapiro H."/>
            <person name="Siaut M."/>
            <person name="Stanley M."/>
            <person name="Sussman M.R."/>
            <person name="Taylor A.R."/>
            <person name="Vardi A."/>
            <person name="von Dassow P."/>
            <person name="Vyverman W."/>
            <person name="Willis A."/>
            <person name="Wyrwicz L.S."/>
            <person name="Rokhsar D.S."/>
            <person name="Weissenbach J."/>
            <person name="Armbrust E.V."/>
            <person name="Green B.R."/>
            <person name="Van de Peer Y."/>
            <person name="Grigoriev I.V."/>
        </authorList>
    </citation>
    <scope>NUCLEOTIDE SEQUENCE [LARGE SCALE GENOMIC DNA]</scope>
    <source>
        <strain evidence="2 3">CCMP1335</strain>
    </source>
</reference>
<feature type="compositionally biased region" description="Low complexity" evidence="1">
    <location>
        <begin position="337"/>
        <end position="347"/>
    </location>
</feature>
<feature type="compositionally biased region" description="Low complexity" evidence="1">
    <location>
        <begin position="315"/>
        <end position="325"/>
    </location>
</feature>
<evidence type="ECO:0000313" key="2">
    <source>
        <dbReference type="EMBL" id="EED89981.1"/>
    </source>
</evidence>
<dbReference type="InParanoid" id="B8C936"/>
<feature type="region of interest" description="Disordered" evidence="1">
    <location>
        <begin position="194"/>
        <end position="236"/>
    </location>
</feature>
<feature type="region of interest" description="Disordered" evidence="1">
    <location>
        <begin position="251"/>
        <end position="428"/>
    </location>
</feature>
<feature type="region of interest" description="Disordered" evidence="1">
    <location>
        <begin position="629"/>
        <end position="677"/>
    </location>
</feature>
<evidence type="ECO:0000256" key="1">
    <source>
        <dbReference type="SAM" id="MobiDB-lite"/>
    </source>
</evidence>
<sequence>MTGELRELQRMTNDQQHANVDDDNNNNDHSEMDLTTGGRTYEELVASNNNNTSNRDSVHSELLTDESELNDDEECNNSAYNRRKSVGVFLTGRNSLSNWSTFGNEAVEETDNYNEEEEEELLENADTAVGRKSNGGVDVGYVVGGKESRVSSLETPTMLNKMDVSSTNINISQRRSHISSRQRSNQRSYSIGRMMSAQQQQQLGRRSSAQSNNLSHISSSSSSMGEDNGMGESWSPIRTSLDNSFVKKTVRESTTGSVGVAKSPKRIQSKSPVRSPTRGRVGAAGGVTSPTRSPLGHLSPNRTGRAMSPKKKSPMKLSSSISALSPGGTFSLREAEGTSSATKSSTAGNGGATLSRSDSRTKLALPSLSSSRKSDVGFSKGVVAPVPPTTTTQQLNVESMLSPERPAASSSANHERSPAPTPNSQRRVIKRFRASLPTANYLMPEDLEDSIGSKGGGVFAGMEEEREATNVATPRSTNRNSLAGMQEKGVMDTENDVSGAQQHTYKNEFEFPRDIVRPSTATLRVFHDQAIANGSPSHQYQLNRAGTNLLSLQEVILPSIAFATNNALKQKQAKAQRNVKDGMPDHQGKDVVDVVEACRKVVTKCTGHAMAEAGKAWREREEQREQILLERHEQDKQQRKREEVQAKKERKEQRALARKQRYENQKLEQQKNHPRNKEMWQEVAKLMMDIQKLEKEERLWKEALSEVDSMEKNFQPPEKIDLELLGDAANRKKMEKHEELCNDVGNANLESTATTLVQDVTLATERINWMLQSVSLAMEESDMLRKEAYEKYQYDGHKFYGYPKYGDSKGLFVALSMDDSFA</sequence>
<feature type="region of interest" description="Disordered" evidence="1">
    <location>
        <begin position="47"/>
        <end position="74"/>
    </location>
</feature>
<dbReference type="KEGG" id="tps:THAPSDRAFT_8301"/>